<evidence type="ECO:0000313" key="1">
    <source>
        <dbReference type="EMBL" id="WFD34190.1"/>
    </source>
</evidence>
<dbReference type="EMBL" id="CP119878">
    <property type="protein sequence ID" value="WFD34190.1"/>
    <property type="molecule type" value="Genomic_DNA"/>
</dbReference>
<accession>A0AAF0ES38</accession>
<evidence type="ECO:0000313" key="2">
    <source>
        <dbReference type="Proteomes" id="UP001219933"/>
    </source>
</evidence>
<gene>
    <name evidence="1" type="ORF">MCUN1_001027</name>
</gene>
<name>A0AAF0ES38_9BASI</name>
<sequence>MSQPSRVRTLEPVRGLAKAAGACSEQDMQPGVCAKEFEAFKACVTKQMGRKW</sequence>
<dbReference type="AlphaFoldDB" id="A0AAF0ES38"/>
<protein>
    <submittedName>
        <fullName evidence="1">Uncharacterized protein</fullName>
    </submittedName>
</protein>
<reference evidence="1" key="1">
    <citation type="submission" date="2023-03" db="EMBL/GenBank/DDBJ databases">
        <title>Mating type loci evolution in Malassezia.</title>
        <authorList>
            <person name="Coelho M.A."/>
        </authorList>
    </citation>
    <scope>NUCLEOTIDE SEQUENCE</scope>
    <source>
        <strain evidence="1">CBS 11721</strain>
    </source>
</reference>
<keyword evidence="2" id="KW-1185">Reference proteome</keyword>
<organism evidence="1 2">
    <name type="scientific">Malassezia cuniculi</name>
    <dbReference type="NCBI Taxonomy" id="948313"/>
    <lineage>
        <taxon>Eukaryota</taxon>
        <taxon>Fungi</taxon>
        <taxon>Dikarya</taxon>
        <taxon>Basidiomycota</taxon>
        <taxon>Ustilaginomycotina</taxon>
        <taxon>Malasseziomycetes</taxon>
        <taxon>Malasseziales</taxon>
        <taxon>Malasseziaceae</taxon>
        <taxon>Malassezia</taxon>
    </lineage>
</organism>
<dbReference type="Proteomes" id="UP001219933">
    <property type="component" value="Chromosome 2"/>
</dbReference>
<proteinExistence type="predicted"/>